<feature type="domain" description="Pyrroline-5-carboxylate reductase dimerisation" evidence="9">
    <location>
        <begin position="159"/>
        <end position="262"/>
    </location>
</feature>
<evidence type="ECO:0000256" key="3">
    <source>
        <dbReference type="ARBA" id="ARBA00023002"/>
    </source>
</evidence>
<comment type="function">
    <text evidence="4 5">Catalyzes the reduction of 1-pyrroline-5-carboxylate (PCA) to L-proline.</text>
</comment>
<evidence type="ECO:0000313" key="11">
    <source>
        <dbReference type="Proteomes" id="UP000307768"/>
    </source>
</evidence>
<comment type="pathway">
    <text evidence="5 7">Amino-acid biosynthesis; L-proline biosynthesis; L-proline from L-glutamate 5-semialdehyde: step 1/1.</text>
</comment>
<dbReference type="Proteomes" id="UP000307768">
    <property type="component" value="Unassembled WGS sequence"/>
</dbReference>
<evidence type="ECO:0000256" key="5">
    <source>
        <dbReference type="HAMAP-Rule" id="MF_01925"/>
    </source>
</evidence>
<comment type="caution">
    <text evidence="10">The sequence shown here is derived from an EMBL/GenBank/DDBJ whole genome shotgun (WGS) entry which is preliminary data.</text>
</comment>
<evidence type="ECO:0000256" key="1">
    <source>
        <dbReference type="ARBA" id="ARBA00005525"/>
    </source>
</evidence>
<dbReference type="GO" id="GO:0004735">
    <property type="term" value="F:pyrroline-5-carboxylate reductase activity"/>
    <property type="evidence" value="ECO:0007669"/>
    <property type="project" value="UniProtKB-UniRule"/>
</dbReference>
<keyword evidence="3 5" id="KW-0560">Oxidoreductase</keyword>
<dbReference type="PROSITE" id="PS00521">
    <property type="entry name" value="P5CR"/>
    <property type="match status" value="1"/>
</dbReference>
<keyword evidence="5 7" id="KW-0028">Amino-acid biosynthesis</keyword>
<dbReference type="InterPro" id="IPR053790">
    <property type="entry name" value="P5CR-like_CS"/>
</dbReference>
<name>A0A5Q6RVR9_9ACTN</name>
<evidence type="ECO:0000313" key="10">
    <source>
        <dbReference type="EMBL" id="KAA1422136.1"/>
    </source>
</evidence>
<dbReference type="PIRSF" id="PIRSF000193">
    <property type="entry name" value="Pyrrol-5-carb_rd"/>
    <property type="match status" value="1"/>
</dbReference>
<dbReference type="InterPro" id="IPR029036">
    <property type="entry name" value="P5CR_dimer"/>
</dbReference>
<dbReference type="GO" id="GO:0055129">
    <property type="term" value="P:L-proline biosynthetic process"/>
    <property type="evidence" value="ECO:0007669"/>
    <property type="project" value="UniProtKB-UniRule"/>
</dbReference>
<dbReference type="EC" id="1.5.1.2" evidence="5 6"/>
<dbReference type="HAMAP" id="MF_01925">
    <property type="entry name" value="P5C_reductase"/>
    <property type="match status" value="1"/>
</dbReference>
<evidence type="ECO:0000259" key="9">
    <source>
        <dbReference type="Pfam" id="PF14748"/>
    </source>
</evidence>
<dbReference type="InterPro" id="IPR036291">
    <property type="entry name" value="NAD(P)-bd_dom_sf"/>
</dbReference>
<dbReference type="FunFam" id="1.10.3730.10:FF:000001">
    <property type="entry name" value="Pyrroline-5-carboxylate reductase"/>
    <property type="match status" value="1"/>
</dbReference>
<accession>A0A5Q6RVR9</accession>
<sequence length="265" mass="26513">MSTVAVVGAGAMGEAIVSGMLAKGWSPDDLVLAVRREEHAAALRASYAVEVTDAVSAAAKADVVLVGVKPVDVPGLLGQIGPRLRPGALVVSLAVGLTTSSLEAALPGGTPVVRVMPNTPAQVGAGVSVISAGSCCDDAQLAVVEDIMSAVGTVVRLPEKLQDAAGAVSGSGPAYVFLAIEALTEAGVHLGLPRTTSTQLAVQTFVGAARLAAETGEHPAVLRERVTSPGGTTAAGLRQLEERGLRAAFLAATEASRDRSRAIGG</sequence>
<keyword evidence="2 5" id="KW-0521">NADP</keyword>
<organism evidence="10 11">
    <name type="scientific">Mumia zhuanghuii</name>
    <dbReference type="NCBI Taxonomy" id="2585211"/>
    <lineage>
        <taxon>Bacteria</taxon>
        <taxon>Bacillati</taxon>
        <taxon>Actinomycetota</taxon>
        <taxon>Actinomycetes</taxon>
        <taxon>Propionibacteriales</taxon>
        <taxon>Nocardioidaceae</taxon>
        <taxon>Mumia</taxon>
    </lineage>
</organism>
<keyword evidence="5" id="KW-0963">Cytoplasm</keyword>
<dbReference type="InterPro" id="IPR008927">
    <property type="entry name" value="6-PGluconate_DH-like_C_sf"/>
</dbReference>
<protein>
    <recommendedName>
        <fullName evidence="5 6">Pyrroline-5-carboxylate reductase</fullName>
        <shortName evidence="5">P5C reductase</shortName>
        <shortName evidence="5">P5CR</shortName>
        <ecNumber evidence="5 6">1.5.1.2</ecNumber>
    </recommendedName>
    <alternativeName>
        <fullName evidence="5">PCA reductase</fullName>
    </alternativeName>
</protein>
<dbReference type="OrthoDB" id="9805754at2"/>
<dbReference type="Pfam" id="PF14748">
    <property type="entry name" value="P5CR_dimer"/>
    <property type="match status" value="1"/>
</dbReference>
<comment type="catalytic activity">
    <reaction evidence="5">
        <text>L-proline + NAD(+) = (S)-1-pyrroline-5-carboxylate + NADH + 2 H(+)</text>
        <dbReference type="Rhea" id="RHEA:14105"/>
        <dbReference type="ChEBI" id="CHEBI:15378"/>
        <dbReference type="ChEBI" id="CHEBI:17388"/>
        <dbReference type="ChEBI" id="CHEBI:57540"/>
        <dbReference type="ChEBI" id="CHEBI:57945"/>
        <dbReference type="ChEBI" id="CHEBI:60039"/>
        <dbReference type="EC" id="1.5.1.2"/>
    </reaction>
</comment>
<comment type="similarity">
    <text evidence="1 5 7">Belongs to the pyrroline-5-carboxylate reductase family.</text>
</comment>
<evidence type="ECO:0000256" key="6">
    <source>
        <dbReference type="NCBIfam" id="TIGR00112"/>
    </source>
</evidence>
<dbReference type="UniPathway" id="UPA00098">
    <property type="reaction ID" value="UER00361"/>
</dbReference>
<dbReference type="InterPro" id="IPR028939">
    <property type="entry name" value="P5C_Rdtase_cat_N"/>
</dbReference>
<dbReference type="PANTHER" id="PTHR11645">
    <property type="entry name" value="PYRROLINE-5-CARBOXYLATE REDUCTASE"/>
    <property type="match status" value="1"/>
</dbReference>
<comment type="catalytic activity">
    <reaction evidence="5 7">
        <text>L-proline + NADP(+) = (S)-1-pyrroline-5-carboxylate + NADPH + 2 H(+)</text>
        <dbReference type="Rhea" id="RHEA:14109"/>
        <dbReference type="ChEBI" id="CHEBI:15378"/>
        <dbReference type="ChEBI" id="CHEBI:17388"/>
        <dbReference type="ChEBI" id="CHEBI:57783"/>
        <dbReference type="ChEBI" id="CHEBI:58349"/>
        <dbReference type="ChEBI" id="CHEBI:60039"/>
        <dbReference type="EC" id="1.5.1.2"/>
    </reaction>
</comment>
<keyword evidence="5 7" id="KW-0641">Proline biosynthesis</keyword>
<gene>
    <name evidence="5 10" type="primary">proC</name>
    <name evidence="10" type="ORF">FE697_013190</name>
</gene>
<proteinExistence type="inferred from homology"/>
<evidence type="ECO:0000256" key="4">
    <source>
        <dbReference type="ARBA" id="ARBA00058118"/>
    </source>
</evidence>
<dbReference type="GO" id="GO:0005737">
    <property type="term" value="C:cytoplasm"/>
    <property type="evidence" value="ECO:0007669"/>
    <property type="project" value="UniProtKB-SubCell"/>
</dbReference>
<evidence type="ECO:0000256" key="7">
    <source>
        <dbReference type="RuleBase" id="RU003903"/>
    </source>
</evidence>
<dbReference type="NCBIfam" id="TIGR00112">
    <property type="entry name" value="proC"/>
    <property type="match status" value="1"/>
</dbReference>
<feature type="domain" description="Pyrroline-5-carboxylate reductase catalytic N-terminal" evidence="8">
    <location>
        <begin position="3"/>
        <end position="96"/>
    </location>
</feature>
<dbReference type="AlphaFoldDB" id="A0A5Q6RVR9"/>
<dbReference type="RefSeq" id="WP_149770094.1">
    <property type="nucleotide sequence ID" value="NZ_VDFQ02000004.1"/>
</dbReference>
<reference evidence="10 11" key="1">
    <citation type="submission" date="2019-09" db="EMBL/GenBank/DDBJ databases">
        <title>Mumia zhuanghuii sp. nov. isolated from the intestinal contents of plateau pika (Ochotona curzoniae) in the Qinghai-Tibet plateau of China.</title>
        <authorList>
            <person name="Tian Z."/>
        </authorList>
    </citation>
    <scope>NUCLEOTIDE SEQUENCE [LARGE SCALE GENOMIC DNA]</scope>
    <source>
        <strain evidence="11">350</strain>
    </source>
</reference>
<dbReference type="InterPro" id="IPR000304">
    <property type="entry name" value="Pyrroline-COOH_reductase"/>
</dbReference>
<dbReference type="Gene3D" id="1.10.3730.10">
    <property type="entry name" value="ProC C-terminal domain-like"/>
    <property type="match status" value="1"/>
</dbReference>
<dbReference type="SUPFAM" id="SSF48179">
    <property type="entry name" value="6-phosphogluconate dehydrogenase C-terminal domain-like"/>
    <property type="match status" value="1"/>
</dbReference>
<comment type="subcellular location">
    <subcellularLocation>
        <location evidence="5">Cytoplasm</location>
    </subcellularLocation>
</comment>
<evidence type="ECO:0000256" key="2">
    <source>
        <dbReference type="ARBA" id="ARBA00022857"/>
    </source>
</evidence>
<dbReference type="PANTHER" id="PTHR11645:SF0">
    <property type="entry name" value="PYRROLINE-5-CARBOXYLATE REDUCTASE 3"/>
    <property type="match status" value="1"/>
</dbReference>
<evidence type="ECO:0000259" key="8">
    <source>
        <dbReference type="Pfam" id="PF03807"/>
    </source>
</evidence>
<dbReference type="Pfam" id="PF03807">
    <property type="entry name" value="F420_oxidored"/>
    <property type="match status" value="1"/>
</dbReference>
<dbReference type="SUPFAM" id="SSF51735">
    <property type="entry name" value="NAD(P)-binding Rossmann-fold domains"/>
    <property type="match status" value="1"/>
</dbReference>
<dbReference type="EMBL" id="VDFQ02000004">
    <property type="protein sequence ID" value="KAA1422136.1"/>
    <property type="molecule type" value="Genomic_DNA"/>
</dbReference>
<dbReference type="Gene3D" id="3.40.50.720">
    <property type="entry name" value="NAD(P)-binding Rossmann-like Domain"/>
    <property type="match status" value="1"/>
</dbReference>